<evidence type="ECO:0000313" key="1">
    <source>
        <dbReference type="EMBL" id="GIQ93112.1"/>
    </source>
</evidence>
<accession>A0A9K3DDX6</accession>
<dbReference type="AlphaFoldDB" id="A0A9K3DDX6"/>
<organism evidence="1 2">
    <name type="scientific">Kipferlia bialata</name>
    <dbReference type="NCBI Taxonomy" id="797122"/>
    <lineage>
        <taxon>Eukaryota</taxon>
        <taxon>Metamonada</taxon>
        <taxon>Carpediemonas-like organisms</taxon>
        <taxon>Kipferlia</taxon>
    </lineage>
</organism>
<proteinExistence type="predicted"/>
<sequence>TTCLPVLIETQGDWGTWFAGMDDAFLTCSCRKLVVCSDQNR</sequence>
<comment type="caution">
    <text evidence="1">The sequence shown here is derived from an EMBL/GenBank/DDBJ whole genome shotgun (WGS) entry which is preliminary data.</text>
</comment>
<dbReference type="EMBL" id="BDIP01011500">
    <property type="protein sequence ID" value="GIQ93112.1"/>
    <property type="molecule type" value="Genomic_DNA"/>
</dbReference>
<dbReference type="Proteomes" id="UP000265618">
    <property type="component" value="Unassembled WGS sequence"/>
</dbReference>
<name>A0A9K3DDX6_9EUKA</name>
<evidence type="ECO:0000313" key="2">
    <source>
        <dbReference type="Proteomes" id="UP000265618"/>
    </source>
</evidence>
<gene>
    <name evidence="1" type="ORF">KIPB_017352</name>
</gene>
<dbReference type="OrthoDB" id="194865at2759"/>
<keyword evidence="2" id="KW-1185">Reference proteome</keyword>
<protein>
    <submittedName>
        <fullName evidence="1">Uncharacterized protein</fullName>
    </submittedName>
</protein>
<reference evidence="1 2" key="1">
    <citation type="journal article" date="2018" name="PLoS ONE">
        <title>The draft genome of Kipferlia bialata reveals reductive genome evolution in fornicate parasites.</title>
        <authorList>
            <person name="Tanifuji G."/>
            <person name="Takabayashi S."/>
            <person name="Kume K."/>
            <person name="Takagi M."/>
            <person name="Nakayama T."/>
            <person name="Kamikawa R."/>
            <person name="Inagaki Y."/>
            <person name="Hashimoto T."/>
        </authorList>
    </citation>
    <scope>NUCLEOTIDE SEQUENCE [LARGE SCALE GENOMIC DNA]</scope>
    <source>
        <strain evidence="1">NY0173</strain>
    </source>
</reference>
<feature type="non-terminal residue" evidence="1">
    <location>
        <position position="1"/>
    </location>
</feature>